<evidence type="ECO:0000313" key="2">
    <source>
        <dbReference type="EMBL" id="PLW44656.1"/>
    </source>
</evidence>
<dbReference type="EMBL" id="PGCJ01000135">
    <property type="protein sequence ID" value="PLW44656.1"/>
    <property type="molecule type" value="Genomic_DNA"/>
</dbReference>
<organism evidence="2 3">
    <name type="scientific">Puccinia coronata f. sp. avenae</name>
    <dbReference type="NCBI Taxonomy" id="200324"/>
    <lineage>
        <taxon>Eukaryota</taxon>
        <taxon>Fungi</taxon>
        <taxon>Dikarya</taxon>
        <taxon>Basidiomycota</taxon>
        <taxon>Pucciniomycotina</taxon>
        <taxon>Pucciniomycetes</taxon>
        <taxon>Pucciniales</taxon>
        <taxon>Pucciniaceae</taxon>
        <taxon>Puccinia</taxon>
    </lineage>
</organism>
<dbReference type="Proteomes" id="UP000235388">
    <property type="component" value="Unassembled WGS sequence"/>
</dbReference>
<protein>
    <submittedName>
        <fullName evidence="2">Uncharacterized protein</fullName>
    </submittedName>
</protein>
<accession>A0A2N5V3Z8</accession>
<name>A0A2N5V3Z8_9BASI</name>
<evidence type="ECO:0000313" key="1">
    <source>
        <dbReference type="EMBL" id="PLW12417.1"/>
    </source>
</evidence>
<gene>
    <name evidence="2" type="ORF">PCANC_12356</name>
    <name evidence="1" type="ORF">PCANC_23395</name>
</gene>
<sequence>MPPPNSSWAQPHQHFSSFFWSAGGSSSTITSMSSKECLSLSIAAFHSNTSADQIASKYVGESLPQGSCAANAFTNASCASSSSPS</sequence>
<keyword evidence="3" id="KW-1185">Reference proteome</keyword>
<comment type="caution">
    <text evidence="2">The sequence shown here is derived from an EMBL/GenBank/DDBJ whole genome shotgun (WGS) entry which is preliminary data.</text>
</comment>
<dbReference type="EMBL" id="PGCJ01000983">
    <property type="protein sequence ID" value="PLW12417.1"/>
    <property type="molecule type" value="Genomic_DNA"/>
</dbReference>
<dbReference type="AlphaFoldDB" id="A0A2N5V3Z8"/>
<evidence type="ECO:0000313" key="3">
    <source>
        <dbReference type="Proteomes" id="UP000235388"/>
    </source>
</evidence>
<reference evidence="2 3" key="1">
    <citation type="submission" date="2017-11" db="EMBL/GenBank/DDBJ databases">
        <title>De novo assembly and phasing of dikaryotic genomes from two isolates of Puccinia coronata f. sp. avenae, the causal agent of oat crown rust.</title>
        <authorList>
            <person name="Miller M.E."/>
            <person name="Zhang Y."/>
            <person name="Omidvar V."/>
            <person name="Sperschneider J."/>
            <person name="Schwessinger B."/>
            <person name="Raley C."/>
            <person name="Palmer J.M."/>
            <person name="Garnica D."/>
            <person name="Upadhyaya N."/>
            <person name="Rathjen J."/>
            <person name="Taylor J.M."/>
            <person name="Park R.F."/>
            <person name="Dodds P.N."/>
            <person name="Hirsch C.D."/>
            <person name="Kianian S.F."/>
            <person name="Figueroa M."/>
        </authorList>
    </citation>
    <scope>NUCLEOTIDE SEQUENCE [LARGE SCALE GENOMIC DNA]</scope>
    <source>
        <strain evidence="2">12NC29</strain>
    </source>
</reference>
<proteinExistence type="predicted"/>